<evidence type="ECO:0000259" key="5">
    <source>
        <dbReference type="PROSITE" id="PS51677"/>
    </source>
</evidence>
<reference evidence="6 7" key="1">
    <citation type="submission" date="2018-04" db="EMBL/GenBank/DDBJ databases">
        <title>Genomic Encyclopedia of Archaeal and Bacterial Type Strains, Phase II (KMG-II): from individual species to whole genera.</title>
        <authorList>
            <person name="Goeker M."/>
        </authorList>
    </citation>
    <scope>NUCLEOTIDE SEQUENCE [LARGE SCALE GENOMIC DNA]</scope>
    <source>
        <strain evidence="6 7">DSM 25521</strain>
    </source>
</reference>
<dbReference type="InterPro" id="IPR002509">
    <property type="entry name" value="NODB_dom"/>
</dbReference>
<evidence type="ECO:0000313" key="7">
    <source>
        <dbReference type="Proteomes" id="UP000241808"/>
    </source>
</evidence>
<dbReference type="GO" id="GO:0016810">
    <property type="term" value="F:hydrolase activity, acting on carbon-nitrogen (but not peptide) bonds"/>
    <property type="evidence" value="ECO:0007669"/>
    <property type="project" value="InterPro"/>
</dbReference>
<evidence type="ECO:0000256" key="2">
    <source>
        <dbReference type="ARBA" id="ARBA00010973"/>
    </source>
</evidence>
<accession>A0A2T4YYN2</accession>
<organism evidence="6 7">
    <name type="scientific">Phreatobacter oligotrophus</name>
    <dbReference type="NCBI Taxonomy" id="1122261"/>
    <lineage>
        <taxon>Bacteria</taxon>
        <taxon>Pseudomonadati</taxon>
        <taxon>Pseudomonadota</taxon>
        <taxon>Alphaproteobacteria</taxon>
        <taxon>Hyphomicrobiales</taxon>
        <taxon>Phreatobacteraceae</taxon>
        <taxon>Phreatobacter</taxon>
    </lineage>
</organism>
<evidence type="ECO:0000313" key="6">
    <source>
        <dbReference type="EMBL" id="PTM51843.1"/>
    </source>
</evidence>
<evidence type="ECO:0000256" key="4">
    <source>
        <dbReference type="ARBA" id="ARBA00032976"/>
    </source>
</evidence>
<feature type="domain" description="NodB homology" evidence="5">
    <location>
        <begin position="78"/>
        <end position="296"/>
    </location>
</feature>
<dbReference type="Proteomes" id="UP000241808">
    <property type="component" value="Unassembled WGS sequence"/>
</dbReference>
<name>A0A2T4YYN2_9HYPH</name>
<protein>
    <recommendedName>
        <fullName evidence="3">Chitooligosaccharide deacetylase</fullName>
    </recommendedName>
    <alternativeName>
        <fullName evidence="4">Nodulation protein B</fullName>
    </alternativeName>
</protein>
<dbReference type="PANTHER" id="PTHR43123">
    <property type="entry name" value="POLYSACCHARIDE DEACETYLASE-RELATED"/>
    <property type="match status" value="1"/>
</dbReference>
<sequence length="313" mass="34217">MTGETMVAARSGDAGTTRNLVGYGGAWPRLVWPNGARLAVSVNINLEEGAEWQVGDGDPASERIGEVISVVEPGTRDMGQEQIFAYGTRAGFWRILEALSDRGLPATWLCCGRAVERSPALLSALVADGHEAAVHGWRWRPHADYRSREAEAADLDRCVAVMEAAGAPRPVGFFCRGAESTWTRELLIERGFLYTSNAFDDDLPYWDRGGARPLIVVPYALDANDMKFFHPNGFVTADAMATYVADSLEVLLAEAERGRPRLLNLGFHLRIVGRPGRFAALARILDRLRDLGDRIYVGTRADIARSFAASVPA</sequence>
<dbReference type="SUPFAM" id="SSF88713">
    <property type="entry name" value="Glycoside hydrolase/deacetylase"/>
    <property type="match status" value="1"/>
</dbReference>
<comment type="function">
    <text evidence="1">Is involved in generating a small heat-stable compound (Nod), an acylated oligomer of N-acetylglucosamine, that stimulates mitosis in various plant protoplasts.</text>
</comment>
<dbReference type="AlphaFoldDB" id="A0A2T4YYN2"/>
<dbReference type="PANTHER" id="PTHR43123:SF4">
    <property type="entry name" value="POLYSACCHARIDE DEACETYLASE"/>
    <property type="match status" value="1"/>
</dbReference>
<comment type="caution">
    <text evidence="6">The sequence shown here is derived from an EMBL/GenBank/DDBJ whole genome shotgun (WGS) entry which is preliminary data.</text>
</comment>
<dbReference type="InterPro" id="IPR011330">
    <property type="entry name" value="Glyco_hydro/deAcase_b/a-brl"/>
</dbReference>
<evidence type="ECO:0000256" key="1">
    <source>
        <dbReference type="ARBA" id="ARBA00003236"/>
    </source>
</evidence>
<dbReference type="EMBL" id="PZZL01000009">
    <property type="protein sequence ID" value="PTM51843.1"/>
    <property type="molecule type" value="Genomic_DNA"/>
</dbReference>
<dbReference type="GO" id="GO:0005975">
    <property type="term" value="P:carbohydrate metabolic process"/>
    <property type="evidence" value="ECO:0007669"/>
    <property type="project" value="InterPro"/>
</dbReference>
<dbReference type="Gene3D" id="3.20.20.370">
    <property type="entry name" value="Glycoside hydrolase/deacetylase"/>
    <property type="match status" value="1"/>
</dbReference>
<evidence type="ECO:0000256" key="3">
    <source>
        <dbReference type="ARBA" id="ARBA00020071"/>
    </source>
</evidence>
<gene>
    <name evidence="6" type="ORF">C8P69_109130</name>
</gene>
<keyword evidence="7" id="KW-1185">Reference proteome</keyword>
<dbReference type="RefSeq" id="WP_245902126.1">
    <property type="nucleotide sequence ID" value="NZ_PZZL01000009.1"/>
</dbReference>
<dbReference type="Pfam" id="PF01522">
    <property type="entry name" value="Polysacc_deac_1"/>
    <property type="match status" value="1"/>
</dbReference>
<dbReference type="PROSITE" id="PS51677">
    <property type="entry name" value="NODB"/>
    <property type="match status" value="1"/>
</dbReference>
<proteinExistence type="inferred from homology"/>
<comment type="similarity">
    <text evidence="2">Belongs to the polysaccharide deacetylase family.</text>
</comment>